<dbReference type="GO" id="GO:0006777">
    <property type="term" value="P:Mo-molybdopterin cofactor biosynthetic process"/>
    <property type="evidence" value="ECO:0007669"/>
    <property type="project" value="UniProtKB-UniRule"/>
</dbReference>
<dbReference type="InterPro" id="IPR038987">
    <property type="entry name" value="MoeA-like"/>
</dbReference>
<dbReference type="EMBL" id="CP038231">
    <property type="protein sequence ID" value="QDH13665.1"/>
    <property type="molecule type" value="Genomic_DNA"/>
</dbReference>
<keyword evidence="4 6" id="KW-0501">Molybdenum cofactor biosynthesis</keyword>
<dbReference type="InterPro" id="IPR001453">
    <property type="entry name" value="MoaB/Mog_dom"/>
</dbReference>
<dbReference type="EC" id="2.10.1.1" evidence="6"/>
<dbReference type="UniPathway" id="UPA00344"/>
<dbReference type="Gene3D" id="3.40.980.10">
    <property type="entry name" value="MoaB/Mog-like domain"/>
    <property type="match status" value="1"/>
</dbReference>
<gene>
    <name evidence="8" type="ORF">E3E12_05075</name>
</gene>
<evidence type="ECO:0000256" key="1">
    <source>
        <dbReference type="ARBA" id="ARBA00002901"/>
    </source>
</evidence>
<dbReference type="PANTHER" id="PTHR10192">
    <property type="entry name" value="MOLYBDOPTERIN BIOSYNTHESIS PROTEIN"/>
    <property type="match status" value="1"/>
</dbReference>
<dbReference type="Proteomes" id="UP000318709">
    <property type="component" value="Chromosome"/>
</dbReference>
<dbReference type="InterPro" id="IPR036688">
    <property type="entry name" value="MoeA_C_domain_IV_sf"/>
</dbReference>
<dbReference type="InterPro" id="IPR036425">
    <property type="entry name" value="MoaB/Mog-like_dom_sf"/>
</dbReference>
<feature type="domain" description="MoaB/Mog" evidence="7">
    <location>
        <begin position="178"/>
        <end position="318"/>
    </location>
</feature>
<evidence type="ECO:0000256" key="6">
    <source>
        <dbReference type="RuleBase" id="RU365090"/>
    </source>
</evidence>
<dbReference type="CDD" id="cd00887">
    <property type="entry name" value="MoeA"/>
    <property type="match status" value="1"/>
</dbReference>
<evidence type="ECO:0000259" key="7">
    <source>
        <dbReference type="SMART" id="SM00852"/>
    </source>
</evidence>
<evidence type="ECO:0000256" key="3">
    <source>
        <dbReference type="ARBA" id="ARBA00010763"/>
    </source>
</evidence>
<dbReference type="SUPFAM" id="SSF63867">
    <property type="entry name" value="MoeA C-terminal domain-like"/>
    <property type="match status" value="1"/>
</dbReference>
<dbReference type="AlphaFoldDB" id="A0A4Y6UC20"/>
<dbReference type="InterPro" id="IPR005110">
    <property type="entry name" value="MoeA_linker/N"/>
</dbReference>
<protein>
    <recommendedName>
        <fullName evidence="6">Molybdopterin molybdenumtransferase</fullName>
        <ecNumber evidence="6">2.10.1.1</ecNumber>
    </recommendedName>
</protein>
<comment type="pathway">
    <text evidence="2 6">Cofactor biosynthesis; molybdopterin biosynthesis.</text>
</comment>
<comment type="catalytic activity">
    <reaction evidence="5">
        <text>adenylyl-molybdopterin + molybdate = Mo-molybdopterin + AMP + H(+)</text>
        <dbReference type="Rhea" id="RHEA:35047"/>
        <dbReference type="ChEBI" id="CHEBI:15378"/>
        <dbReference type="ChEBI" id="CHEBI:36264"/>
        <dbReference type="ChEBI" id="CHEBI:62727"/>
        <dbReference type="ChEBI" id="CHEBI:71302"/>
        <dbReference type="ChEBI" id="CHEBI:456215"/>
        <dbReference type="EC" id="2.10.1.1"/>
    </reaction>
</comment>
<evidence type="ECO:0000256" key="4">
    <source>
        <dbReference type="ARBA" id="ARBA00023150"/>
    </source>
</evidence>
<keyword evidence="6" id="KW-0500">Molybdenum</keyword>
<keyword evidence="6" id="KW-0479">Metal-binding</keyword>
<dbReference type="GO" id="GO:0046872">
    <property type="term" value="F:metal ion binding"/>
    <property type="evidence" value="ECO:0007669"/>
    <property type="project" value="UniProtKB-UniRule"/>
</dbReference>
<evidence type="ECO:0000256" key="2">
    <source>
        <dbReference type="ARBA" id="ARBA00005046"/>
    </source>
</evidence>
<reference evidence="8 9" key="1">
    <citation type="submission" date="2019-03" db="EMBL/GenBank/DDBJ databases">
        <title>The complete genome sequence of Swingsia_sp. F3b2 LMG30590(T).</title>
        <authorList>
            <person name="Chua K.-O."/>
            <person name="Chan K.-G."/>
            <person name="See-Too W.-S."/>
        </authorList>
    </citation>
    <scope>NUCLEOTIDE SEQUENCE [LARGE SCALE GENOMIC DNA]</scope>
    <source>
        <strain evidence="8 9">F3b2</strain>
    </source>
</reference>
<accession>A0A4Y6UC20</accession>
<name>A0A4Y6UC20_9PROT</name>
<dbReference type="Pfam" id="PF03454">
    <property type="entry name" value="MoeA_C"/>
    <property type="match status" value="1"/>
</dbReference>
<dbReference type="SUPFAM" id="SSF53218">
    <property type="entry name" value="Molybdenum cofactor biosynthesis proteins"/>
    <property type="match status" value="1"/>
</dbReference>
<dbReference type="RefSeq" id="WP_141443373.1">
    <property type="nucleotide sequence ID" value="NZ_CP038231.1"/>
</dbReference>
<proteinExistence type="inferred from homology"/>
<keyword evidence="9" id="KW-1185">Reference proteome</keyword>
<dbReference type="GO" id="GO:0061599">
    <property type="term" value="F:molybdopterin molybdotransferase activity"/>
    <property type="evidence" value="ECO:0007669"/>
    <property type="project" value="UniProtKB-UniRule"/>
</dbReference>
<dbReference type="Pfam" id="PF00994">
    <property type="entry name" value="MoCF_biosynth"/>
    <property type="match status" value="1"/>
</dbReference>
<dbReference type="SMART" id="SM00852">
    <property type="entry name" value="MoCF_biosynth"/>
    <property type="match status" value="1"/>
</dbReference>
<organism evidence="8 9">
    <name type="scientific">Formicincola oecophyllae</name>
    <dbReference type="NCBI Taxonomy" id="2558361"/>
    <lineage>
        <taxon>Bacteria</taxon>
        <taxon>Pseudomonadati</taxon>
        <taxon>Pseudomonadota</taxon>
        <taxon>Alphaproteobacteria</taxon>
        <taxon>Acetobacterales</taxon>
        <taxon>Acetobacteraceae</taxon>
        <taxon>Formicincola</taxon>
    </lineage>
</organism>
<comment type="similarity">
    <text evidence="3 6">Belongs to the MoeA family.</text>
</comment>
<dbReference type="Pfam" id="PF03453">
    <property type="entry name" value="MoeA_N"/>
    <property type="match status" value="1"/>
</dbReference>
<dbReference type="InterPro" id="IPR036135">
    <property type="entry name" value="MoeA_linker/N_sf"/>
</dbReference>
<evidence type="ECO:0000313" key="9">
    <source>
        <dbReference type="Proteomes" id="UP000318709"/>
    </source>
</evidence>
<evidence type="ECO:0000313" key="8">
    <source>
        <dbReference type="EMBL" id="QDH13665.1"/>
    </source>
</evidence>
<dbReference type="InterPro" id="IPR005111">
    <property type="entry name" value="MoeA_C_domain_IV"/>
</dbReference>
<evidence type="ECO:0000256" key="5">
    <source>
        <dbReference type="ARBA" id="ARBA00047317"/>
    </source>
</evidence>
<dbReference type="GO" id="GO:0005829">
    <property type="term" value="C:cytosol"/>
    <property type="evidence" value="ECO:0007669"/>
    <property type="project" value="TreeGrafter"/>
</dbReference>
<keyword evidence="6 8" id="KW-0808">Transferase</keyword>
<dbReference type="Gene3D" id="2.40.340.10">
    <property type="entry name" value="MoeA, C-terminal, domain IV"/>
    <property type="match status" value="1"/>
</dbReference>
<dbReference type="KEGG" id="swf:E3E12_05075"/>
<dbReference type="Gene3D" id="2.170.190.11">
    <property type="entry name" value="Molybdopterin biosynthesis moea protein, domain 3"/>
    <property type="match status" value="1"/>
</dbReference>
<comment type="function">
    <text evidence="1 6">Catalyzes the insertion of molybdate into adenylated molybdopterin with the concomitant release of AMP.</text>
</comment>
<comment type="cofactor">
    <cofactor evidence="6">
        <name>Mg(2+)</name>
        <dbReference type="ChEBI" id="CHEBI:18420"/>
    </cofactor>
</comment>
<dbReference type="Gene3D" id="3.90.105.10">
    <property type="entry name" value="Molybdopterin biosynthesis moea protein, domain 2"/>
    <property type="match status" value="1"/>
</dbReference>
<dbReference type="PANTHER" id="PTHR10192:SF5">
    <property type="entry name" value="GEPHYRIN"/>
    <property type="match status" value="1"/>
</dbReference>
<sequence length="399" mass="41970">MAAPLSVTEAAALVAEHAGDFGIERVSLLKAPGRILRETIHAERDQPPFDRVMMDGIACRLVDVRAEALMCTGTVAAGAKPLPLGPTGTCLAVMTGAVMPQGAECVIPVEQIERHGSQVRVLPQAKAVQGQHVHDRGLDAKQGDVLLAAGLHLGAPALAVLASNAKGSVLVSRRPRVAILATGDELVDVEGPIEPWQVRRSNDCAIEGSLRVRGVEEIAASHVPDDERALERSLGQALAERDIVLLSGGVSMGQFDYVPQALAALGVVKVFHRVAQKPGAPLWFGIGPQGQRVFGLPGNPLAVMACMARYVGPLLALASKAQAQPQLVHLAAPAPRHGKRTLFMPAHLQRDGSVMPRPQDTSGDFMHLSSTDGIIVVPSQQEAGADPVPVGATVPFYGW</sequence>
<keyword evidence="6" id="KW-0460">Magnesium</keyword>
<dbReference type="OrthoDB" id="9804758at2"/>
<dbReference type="SUPFAM" id="SSF63882">
    <property type="entry name" value="MoeA N-terminal region -like"/>
    <property type="match status" value="1"/>
</dbReference>